<reference evidence="3" key="1">
    <citation type="journal article" date="2019" name="Int. J. Syst. Evol. Microbiol.">
        <title>The Global Catalogue of Microorganisms (GCM) 10K type strain sequencing project: providing services to taxonomists for standard genome sequencing and annotation.</title>
        <authorList>
            <consortium name="The Broad Institute Genomics Platform"/>
            <consortium name="The Broad Institute Genome Sequencing Center for Infectious Disease"/>
            <person name="Wu L."/>
            <person name="Ma J."/>
        </authorList>
    </citation>
    <scope>NUCLEOTIDE SEQUENCE [LARGE SCALE GENOMIC DNA]</scope>
    <source>
        <strain evidence="3">CCM 7491</strain>
    </source>
</reference>
<dbReference type="InterPro" id="IPR001845">
    <property type="entry name" value="HTH_ArsR_DNA-bd_dom"/>
</dbReference>
<dbReference type="Pfam" id="PF12840">
    <property type="entry name" value="HTH_20"/>
    <property type="match status" value="1"/>
</dbReference>
<evidence type="ECO:0000259" key="1">
    <source>
        <dbReference type="PROSITE" id="PS50987"/>
    </source>
</evidence>
<protein>
    <submittedName>
        <fullName evidence="2">ArsR/SmtB family transcription factor</fullName>
    </submittedName>
</protein>
<dbReference type="InterPro" id="IPR011991">
    <property type="entry name" value="ArsR-like_HTH"/>
</dbReference>
<dbReference type="PRINTS" id="PR00778">
    <property type="entry name" value="HTHARSR"/>
</dbReference>
<dbReference type="RefSeq" id="WP_380794459.1">
    <property type="nucleotide sequence ID" value="NZ_JBHRVU010000004.1"/>
</dbReference>
<dbReference type="Gene3D" id="1.10.10.10">
    <property type="entry name" value="Winged helix-like DNA-binding domain superfamily/Winged helix DNA-binding domain"/>
    <property type="match status" value="1"/>
</dbReference>
<sequence>MPNADPASLFAALGDGTRLGLIARLSAGGERSIVQLGEGLTISRQAVAKHLDVLHGAGLVHRRKNGREVHYALRRDAIAAARLWLDQVERQWDGTLSRLKAFVEERG</sequence>
<dbReference type="NCBIfam" id="NF033788">
    <property type="entry name" value="HTH_metalloreg"/>
    <property type="match status" value="1"/>
</dbReference>
<dbReference type="PANTHER" id="PTHR38600">
    <property type="entry name" value="TRANSCRIPTIONAL REGULATORY PROTEIN"/>
    <property type="match status" value="1"/>
</dbReference>
<dbReference type="InterPro" id="IPR036388">
    <property type="entry name" value="WH-like_DNA-bd_sf"/>
</dbReference>
<comment type="caution">
    <text evidence="2">The sequence shown here is derived from an EMBL/GenBank/DDBJ whole genome shotgun (WGS) entry which is preliminary data.</text>
</comment>
<dbReference type="CDD" id="cd00090">
    <property type="entry name" value="HTH_ARSR"/>
    <property type="match status" value="1"/>
</dbReference>
<name>A0ABV7NBY9_9SPHN</name>
<dbReference type="SUPFAM" id="SSF46785">
    <property type="entry name" value="Winged helix' DNA-binding domain"/>
    <property type="match status" value="1"/>
</dbReference>
<evidence type="ECO:0000313" key="2">
    <source>
        <dbReference type="EMBL" id="MFC3441004.1"/>
    </source>
</evidence>
<dbReference type="EMBL" id="JBHRVU010000004">
    <property type="protein sequence ID" value="MFC3441004.1"/>
    <property type="molecule type" value="Genomic_DNA"/>
</dbReference>
<gene>
    <name evidence="2" type="ORF">ACFOKF_07300</name>
</gene>
<keyword evidence="3" id="KW-1185">Reference proteome</keyword>
<evidence type="ECO:0000313" key="3">
    <source>
        <dbReference type="Proteomes" id="UP001595681"/>
    </source>
</evidence>
<dbReference type="InterPro" id="IPR036390">
    <property type="entry name" value="WH_DNA-bd_sf"/>
</dbReference>
<dbReference type="SMART" id="SM00418">
    <property type="entry name" value="HTH_ARSR"/>
    <property type="match status" value="1"/>
</dbReference>
<dbReference type="PROSITE" id="PS50987">
    <property type="entry name" value="HTH_ARSR_2"/>
    <property type="match status" value="1"/>
</dbReference>
<proteinExistence type="predicted"/>
<dbReference type="Proteomes" id="UP001595681">
    <property type="component" value="Unassembled WGS sequence"/>
</dbReference>
<organism evidence="2 3">
    <name type="scientific">Sphingobium rhizovicinum</name>
    <dbReference type="NCBI Taxonomy" id="432308"/>
    <lineage>
        <taxon>Bacteria</taxon>
        <taxon>Pseudomonadati</taxon>
        <taxon>Pseudomonadota</taxon>
        <taxon>Alphaproteobacteria</taxon>
        <taxon>Sphingomonadales</taxon>
        <taxon>Sphingomonadaceae</taxon>
        <taxon>Sphingobium</taxon>
    </lineage>
</organism>
<accession>A0ABV7NBY9</accession>
<feature type="domain" description="HTH arsR-type" evidence="1">
    <location>
        <begin position="1"/>
        <end position="93"/>
    </location>
</feature>
<dbReference type="PANTHER" id="PTHR38600:SF2">
    <property type="entry name" value="SLL0088 PROTEIN"/>
    <property type="match status" value="1"/>
</dbReference>